<dbReference type="InterPro" id="IPR003439">
    <property type="entry name" value="ABC_transporter-like_ATP-bd"/>
</dbReference>
<evidence type="ECO:0000256" key="1">
    <source>
        <dbReference type="ARBA" id="ARBA00004651"/>
    </source>
</evidence>
<sequence length="595" mass="64161">MEQQRGMTHAPGGGRAVWRALGYLRRYRGETVGAFVALLLASGANLAAPQMVRLAVDEGLSRGALSVVRAAVAGLVGIALVRGLFNFLQGYLAERASQGVAFDLRNALFARLQRLSFSYHDQAQTGQLLTRLTNDVDQVRAFVGGGVVQVVASLLMVVGCSGLLFLTHPLLALAALGTIAPVLWVLRQFMGRISPMFGKVQATLGRLNSVLQESLRGIRVVRAFSGEGREAARYGRFNEEFLEHNLQLIRIISSHFPRVGLFANLGTWVVVGLGGWLIFHERLSVGELLAFNSYLGFLFMPLVSLGFLAAQMSRAGVSAVRIFELLDTAVEVVDRPGARALPALSGRVELRDVHFRYAGGEREILRGVSFEVEPGQLVAILGTTGSGKSTLINLIPRFYDVTAGAVLLDGHDVREVTLASLRSQVGIVLQDAMLFSGTLRENIAYGRPEATLEEVQAAARAAQAEEFIAALPQGYDTVVGERGVGLSGGQRQRVAIARALLTQPRLLILDDSTSAVDARTEAEIRRALDALMRSTRSTAIVIAQRLSTVRDAHLVIVLDEGRVAAQGRHEELLATSALYNEILGSQLQPDSVEAA</sequence>
<feature type="transmembrane region" description="Helical" evidence="9">
    <location>
        <begin position="259"/>
        <end position="279"/>
    </location>
</feature>
<gene>
    <name evidence="12" type="ORF">BON30_30060</name>
</gene>
<keyword evidence="4 9" id="KW-0812">Transmembrane</keyword>
<evidence type="ECO:0000256" key="9">
    <source>
        <dbReference type="SAM" id="Phobius"/>
    </source>
</evidence>
<dbReference type="InterPro" id="IPR003593">
    <property type="entry name" value="AAA+_ATPase"/>
</dbReference>
<feature type="transmembrane region" description="Helical" evidence="9">
    <location>
        <begin position="64"/>
        <end position="85"/>
    </location>
</feature>
<evidence type="ECO:0000256" key="2">
    <source>
        <dbReference type="ARBA" id="ARBA00022448"/>
    </source>
</evidence>
<comment type="subcellular location">
    <subcellularLocation>
        <location evidence="1">Cell membrane</location>
        <topology evidence="1">Multi-pass membrane protein</topology>
    </subcellularLocation>
</comment>
<dbReference type="CDD" id="cd18542">
    <property type="entry name" value="ABC_6TM_YknU_like"/>
    <property type="match status" value="1"/>
</dbReference>
<reference evidence="13" key="1">
    <citation type="submission" date="2016-11" db="EMBL/GenBank/DDBJ databases">
        <authorList>
            <person name="Shukria A."/>
            <person name="Stevens D.C."/>
        </authorList>
    </citation>
    <scope>NUCLEOTIDE SEQUENCE [LARGE SCALE GENOMIC DNA]</scope>
    <source>
        <strain evidence="13">Cbfe23</strain>
    </source>
</reference>
<dbReference type="Pfam" id="PF00664">
    <property type="entry name" value="ABC_membrane"/>
    <property type="match status" value="1"/>
</dbReference>
<dbReference type="STRING" id="83449.BON30_30060"/>
<dbReference type="InterPro" id="IPR036640">
    <property type="entry name" value="ABC1_TM_sf"/>
</dbReference>
<dbReference type="InterPro" id="IPR011527">
    <property type="entry name" value="ABC1_TM_dom"/>
</dbReference>
<feature type="transmembrane region" description="Helical" evidence="9">
    <location>
        <begin position="291"/>
        <end position="310"/>
    </location>
</feature>
<dbReference type="GO" id="GO:0016887">
    <property type="term" value="F:ATP hydrolysis activity"/>
    <property type="evidence" value="ECO:0007669"/>
    <property type="project" value="InterPro"/>
</dbReference>
<dbReference type="AlphaFoldDB" id="A0A1L9B3D3"/>
<protein>
    <submittedName>
        <fullName evidence="12">ABC transporter ATP-binding protein</fullName>
    </submittedName>
</protein>
<dbReference type="InterPro" id="IPR017871">
    <property type="entry name" value="ABC_transporter-like_CS"/>
</dbReference>
<dbReference type="Pfam" id="PF00005">
    <property type="entry name" value="ABC_tran"/>
    <property type="match status" value="1"/>
</dbReference>
<dbReference type="GO" id="GO:0005524">
    <property type="term" value="F:ATP binding"/>
    <property type="evidence" value="ECO:0007669"/>
    <property type="project" value="UniProtKB-KW"/>
</dbReference>
<evidence type="ECO:0000256" key="3">
    <source>
        <dbReference type="ARBA" id="ARBA00022475"/>
    </source>
</evidence>
<keyword evidence="3" id="KW-1003">Cell membrane</keyword>
<evidence type="ECO:0000259" key="11">
    <source>
        <dbReference type="PROSITE" id="PS50929"/>
    </source>
</evidence>
<keyword evidence="7 9" id="KW-1133">Transmembrane helix</keyword>
<dbReference type="PANTHER" id="PTHR24221:SF654">
    <property type="entry name" value="ATP-BINDING CASSETTE SUB-FAMILY B MEMBER 6"/>
    <property type="match status" value="1"/>
</dbReference>
<evidence type="ECO:0000256" key="4">
    <source>
        <dbReference type="ARBA" id="ARBA00022692"/>
    </source>
</evidence>
<comment type="caution">
    <text evidence="12">The sequence shown here is derived from an EMBL/GenBank/DDBJ whole genome shotgun (WGS) entry which is preliminary data.</text>
</comment>
<dbReference type="Gene3D" id="1.20.1560.10">
    <property type="entry name" value="ABC transporter type 1, transmembrane domain"/>
    <property type="match status" value="1"/>
</dbReference>
<keyword evidence="13" id="KW-1185">Reference proteome</keyword>
<feature type="domain" description="ABC transporter" evidence="10">
    <location>
        <begin position="348"/>
        <end position="585"/>
    </location>
</feature>
<name>A0A1L9B3D3_9BACT</name>
<dbReference type="OrthoDB" id="9772049at2"/>
<feature type="transmembrane region" description="Helical" evidence="9">
    <location>
        <begin position="32"/>
        <end position="52"/>
    </location>
</feature>
<dbReference type="EMBL" id="MPIN01000009">
    <property type="protein sequence ID" value="OJH36754.1"/>
    <property type="molecule type" value="Genomic_DNA"/>
</dbReference>
<reference evidence="12 13" key="2">
    <citation type="submission" date="2016-12" db="EMBL/GenBank/DDBJ databases">
        <title>Draft Genome Sequence of Cystobacter ferrugineus Strain Cbfe23.</title>
        <authorList>
            <person name="Akbar S."/>
            <person name="Dowd S.E."/>
            <person name="Stevens D.C."/>
        </authorList>
    </citation>
    <scope>NUCLEOTIDE SEQUENCE [LARGE SCALE GENOMIC DNA]</scope>
    <source>
        <strain evidence="12 13">Cbfe23</strain>
    </source>
</reference>
<dbReference type="SMART" id="SM00382">
    <property type="entry name" value="AAA"/>
    <property type="match status" value="1"/>
</dbReference>
<evidence type="ECO:0000256" key="8">
    <source>
        <dbReference type="ARBA" id="ARBA00023136"/>
    </source>
</evidence>
<evidence type="ECO:0000256" key="5">
    <source>
        <dbReference type="ARBA" id="ARBA00022741"/>
    </source>
</evidence>
<evidence type="ECO:0000256" key="7">
    <source>
        <dbReference type="ARBA" id="ARBA00022989"/>
    </source>
</evidence>
<evidence type="ECO:0000313" key="13">
    <source>
        <dbReference type="Proteomes" id="UP000182229"/>
    </source>
</evidence>
<evidence type="ECO:0000256" key="6">
    <source>
        <dbReference type="ARBA" id="ARBA00022840"/>
    </source>
</evidence>
<dbReference type="PROSITE" id="PS50893">
    <property type="entry name" value="ABC_TRANSPORTER_2"/>
    <property type="match status" value="1"/>
</dbReference>
<dbReference type="SUPFAM" id="SSF90123">
    <property type="entry name" value="ABC transporter transmembrane region"/>
    <property type="match status" value="1"/>
</dbReference>
<dbReference type="GO" id="GO:0005886">
    <property type="term" value="C:plasma membrane"/>
    <property type="evidence" value="ECO:0007669"/>
    <property type="project" value="UniProtKB-SubCell"/>
</dbReference>
<dbReference type="GO" id="GO:0034040">
    <property type="term" value="F:ATPase-coupled lipid transmembrane transporter activity"/>
    <property type="evidence" value="ECO:0007669"/>
    <property type="project" value="TreeGrafter"/>
</dbReference>
<keyword evidence="6 12" id="KW-0067">ATP-binding</keyword>
<dbReference type="PANTHER" id="PTHR24221">
    <property type="entry name" value="ATP-BINDING CASSETTE SUB-FAMILY B"/>
    <property type="match status" value="1"/>
</dbReference>
<dbReference type="SUPFAM" id="SSF52540">
    <property type="entry name" value="P-loop containing nucleoside triphosphate hydrolases"/>
    <property type="match status" value="1"/>
</dbReference>
<keyword evidence="8 9" id="KW-0472">Membrane</keyword>
<dbReference type="FunFam" id="3.40.50.300:FF:000221">
    <property type="entry name" value="Multidrug ABC transporter ATP-binding protein"/>
    <property type="match status" value="1"/>
</dbReference>
<proteinExistence type="predicted"/>
<dbReference type="PROSITE" id="PS50929">
    <property type="entry name" value="ABC_TM1F"/>
    <property type="match status" value="1"/>
</dbReference>
<accession>A0A1L9B3D3</accession>
<keyword evidence="5" id="KW-0547">Nucleotide-binding</keyword>
<dbReference type="Proteomes" id="UP000182229">
    <property type="component" value="Unassembled WGS sequence"/>
</dbReference>
<feature type="domain" description="ABC transmembrane type-1" evidence="11">
    <location>
        <begin position="32"/>
        <end position="314"/>
    </location>
</feature>
<dbReference type="Gene3D" id="3.40.50.300">
    <property type="entry name" value="P-loop containing nucleotide triphosphate hydrolases"/>
    <property type="match status" value="1"/>
</dbReference>
<evidence type="ECO:0000259" key="10">
    <source>
        <dbReference type="PROSITE" id="PS50893"/>
    </source>
</evidence>
<organism evidence="12 13">
    <name type="scientific">Cystobacter ferrugineus</name>
    <dbReference type="NCBI Taxonomy" id="83449"/>
    <lineage>
        <taxon>Bacteria</taxon>
        <taxon>Pseudomonadati</taxon>
        <taxon>Myxococcota</taxon>
        <taxon>Myxococcia</taxon>
        <taxon>Myxococcales</taxon>
        <taxon>Cystobacterineae</taxon>
        <taxon>Archangiaceae</taxon>
        <taxon>Cystobacter</taxon>
    </lineage>
</organism>
<dbReference type="InterPro" id="IPR027417">
    <property type="entry name" value="P-loop_NTPase"/>
</dbReference>
<dbReference type="InterPro" id="IPR039421">
    <property type="entry name" value="Type_1_exporter"/>
</dbReference>
<evidence type="ECO:0000313" key="12">
    <source>
        <dbReference type="EMBL" id="OJH36754.1"/>
    </source>
</evidence>
<dbReference type="PROSITE" id="PS00211">
    <property type="entry name" value="ABC_TRANSPORTER_1"/>
    <property type="match status" value="1"/>
</dbReference>
<dbReference type="GO" id="GO:0140359">
    <property type="term" value="F:ABC-type transporter activity"/>
    <property type="evidence" value="ECO:0007669"/>
    <property type="project" value="InterPro"/>
</dbReference>
<feature type="transmembrane region" description="Helical" evidence="9">
    <location>
        <begin position="170"/>
        <end position="186"/>
    </location>
</feature>
<feature type="transmembrane region" description="Helical" evidence="9">
    <location>
        <begin position="141"/>
        <end position="164"/>
    </location>
</feature>
<keyword evidence="2" id="KW-0813">Transport</keyword>